<dbReference type="PANTHER" id="PTHR33048:SF57">
    <property type="entry name" value="INTEGRAL MEMBRANE PROTEIN-RELATED"/>
    <property type="match status" value="1"/>
</dbReference>
<evidence type="ECO:0000313" key="9">
    <source>
        <dbReference type="EMBL" id="ORY04543.1"/>
    </source>
</evidence>
<keyword evidence="4 7" id="KW-0472">Membrane</keyword>
<dbReference type="AlphaFoldDB" id="A0A1Y1Z2M6"/>
<feature type="transmembrane region" description="Helical" evidence="7">
    <location>
        <begin position="15"/>
        <end position="37"/>
    </location>
</feature>
<gene>
    <name evidence="9" type="ORF">BCR34DRAFT_55106</name>
</gene>
<comment type="similarity">
    <text evidence="5">Belongs to the SAT4 family.</text>
</comment>
<evidence type="ECO:0000259" key="8">
    <source>
        <dbReference type="Pfam" id="PF20684"/>
    </source>
</evidence>
<feature type="transmembrane region" description="Helical" evidence="7">
    <location>
        <begin position="97"/>
        <end position="119"/>
    </location>
</feature>
<evidence type="ECO:0000256" key="3">
    <source>
        <dbReference type="ARBA" id="ARBA00022989"/>
    </source>
</evidence>
<feature type="region of interest" description="Disordered" evidence="6">
    <location>
        <begin position="308"/>
        <end position="378"/>
    </location>
</feature>
<dbReference type="EMBL" id="MCFA01000134">
    <property type="protein sequence ID" value="ORY04543.1"/>
    <property type="molecule type" value="Genomic_DNA"/>
</dbReference>
<keyword evidence="2 7" id="KW-0812">Transmembrane</keyword>
<protein>
    <recommendedName>
        <fullName evidence="8">Rhodopsin domain-containing protein</fullName>
    </recommendedName>
</protein>
<keyword evidence="3 7" id="KW-1133">Transmembrane helix</keyword>
<evidence type="ECO:0000256" key="2">
    <source>
        <dbReference type="ARBA" id="ARBA00022692"/>
    </source>
</evidence>
<reference evidence="9 10" key="1">
    <citation type="submission" date="2016-07" db="EMBL/GenBank/DDBJ databases">
        <title>Pervasive Adenine N6-methylation of Active Genes in Fungi.</title>
        <authorList>
            <consortium name="DOE Joint Genome Institute"/>
            <person name="Mondo S.J."/>
            <person name="Dannebaum R.O."/>
            <person name="Kuo R.C."/>
            <person name="Labutti K."/>
            <person name="Haridas S."/>
            <person name="Kuo A."/>
            <person name="Salamov A."/>
            <person name="Ahrendt S.R."/>
            <person name="Lipzen A."/>
            <person name="Sullivan W."/>
            <person name="Andreopoulos W.B."/>
            <person name="Clum A."/>
            <person name="Lindquist E."/>
            <person name="Daum C."/>
            <person name="Ramamoorthy G.K."/>
            <person name="Gryganskyi A."/>
            <person name="Culley D."/>
            <person name="Magnuson J.K."/>
            <person name="James T.Y."/>
            <person name="O'Malley M.A."/>
            <person name="Stajich J.E."/>
            <person name="Spatafora J.W."/>
            <person name="Visel A."/>
            <person name="Grigoriev I.V."/>
        </authorList>
    </citation>
    <scope>NUCLEOTIDE SEQUENCE [LARGE SCALE GENOMIC DNA]</scope>
    <source>
        <strain evidence="9 10">CBS 115471</strain>
    </source>
</reference>
<feature type="transmembrane region" description="Helical" evidence="7">
    <location>
        <begin position="211"/>
        <end position="229"/>
    </location>
</feature>
<feature type="transmembrane region" description="Helical" evidence="7">
    <location>
        <begin position="131"/>
        <end position="155"/>
    </location>
</feature>
<keyword evidence="10" id="KW-1185">Reference proteome</keyword>
<proteinExistence type="inferred from homology"/>
<feature type="transmembrane region" description="Helical" evidence="7">
    <location>
        <begin position="175"/>
        <end position="199"/>
    </location>
</feature>
<dbReference type="PANTHER" id="PTHR33048">
    <property type="entry name" value="PTH11-LIKE INTEGRAL MEMBRANE PROTEIN (AFU_ORTHOLOGUE AFUA_5G11245)"/>
    <property type="match status" value="1"/>
</dbReference>
<dbReference type="InterPro" id="IPR052337">
    <property type="entry name" value="SAT4-like"/>
</dbReference>
<feature type="transmembrane region" description="Helical" evidence="7">
    <location>
        <begin position="49"/>
        <end position="77"/>
    </location>
</feature>
<dbReference type="InterPro" id="IPR049326">
    <property type="entry name" value="Rhodopsin_dom_fungi"/>
</dbReference>
<evidence type="ECO:0000256" key="7">
    <source>
        <dbReference type="SAM" id="Phobius"/>
    </source>
</evidence>
<sequence length="378" mass="41473">MPGSLIPITTEPQRLAFGVQVTFAIIATAAVGLRLFARRIKRTPLQWDDYLIIVALTFTLGLIACDMIGTLYCGVGLHMPEVARIYGPDRLVVFLKLLIPIQIFWATSLAATKCSILAFYHRIFSVLRVDLAAKVLGLIILLYWITVMLCTFLLCRPFAFNWDQSVPNGVCGNRVLSYIMTGVLNILTDLCVLCLPMPVIWGLQMKTGKKIGFIILFATGFFVCAVSIVRLRSLLVLDYTDITYSVPSALIWSMLEPSIAVTLACVPIIYGLVPGDILRLTNGSSKRSDSKRSGSILSPARQAVVPENFQAADEVPLEPGTNSGKDMGSYPQSAQSAPSAHEDDPRSDRYSLDSVGFGGQHRGPNDIRISAEWPLDSR</sequence>
<feature type="transmembrane region" description="Helical" evidence="7">
    <location>
        <begin position="249"/>
        <end position="273"/>
    </location>
</feature>
<feature type="compositionally biased region" description="Basic and acidic residues" evidence="6">
    <location>
        <begin position="340"/>
        <end position="351"/>
    </location>
</feature>
<accession>A0A1Y1Z2M6</accession>
<dbReference type="Proteomes" id="UP000193144">
    <property type="component" value="Unassembled WGS sequence"/>
</dbReference>
<comment type="subcellular location">
    <subcellularLocation>
        <location evidence="1">Membrane</location>
        <topology evidence="1">Multi-pass membrane protein</topology>
    </subcellularLocation>
</comment>
<feature type="domain" description="Rhodopsin" evidence="8">
    <location>
        <begin position="33"/>
        <end position="272"/>
    </location>
</feature>
<evidence type="ECO:0000256" key="4">
    <source>
        <dbReference type="ARBA" id="ARBA00023136"/>
    </source>
</evidence>
<evidence type="ECO:0000256" key="5">
    <source>
        <dbReference type="ARBA" id="ARBA00038359"/>
    </source>
</evidence>
<comment type="caution">
    <text evidence="9">The sequence shown here is derived from an EMBL/GenBank/DDBJ whole genome shotgun (WGS) entry which is preliminary data.</text>
</comment>
<name>A0A1Y1Z2M6_9PLEO</name>
<organism evidence="9 10">
    <name type="scientific">Clohesyomyces aquaticus</name>
    <dbReference type="NCBI Taxonomy" id="1231657"/>
    <lineage>
        <taxon>Eukaryota</taxon>
        <taxon>Fungi</taxon>
        <taxon>Dikarya</taxon>
        <taxon>Ascomycota</taxon>
        <taxon>Pezizomycotina</taxon>
        <taxon>Dothideomycetes</taxon>
        <taxon>Pleosporomycetidae</taxon>
        <taxon>Pleosporales</taxon>
        <taxon>Lindgomycetaceae</taxon>
        <taxon>Clohesyomyces</taxon>
    </lineage>
</organism>
<dbReference type="GO" id="GO:0016020">
    <property type="term" value="C:membrane"/>
    <property type="evidence" value="ECO:0007669"/>
    <property type="project" value="UniProtKB-SubCell"/>
</dbReference>
<dbReference type="Pfam" id="PF20684">
    <property type="entry name" value="Fung_rhodopsin"/>
    <property type="match status" value="1"/>
</dbReference>
<evidence type="ECO:0000256" key="6">
    <source>
        <dbReference type="SAM" id="MobiDB-lite"/>
    </source>
</evidence>
<evidence type="ECO:0000313" key="10">
    <source>
        <dbReference type="Proteomes" id="UP000193144"/>
    </source>
</evidence>
<evidence type="ECO:0000256" key="1">
    <source>
        <dbReference type="ARBA" id="ARBA00004141"/>
    </source>
</evidence>
<dbReference type="OrthoDB" id="3770234at2759"/>